<evidence type="ECO:0000313" key="3">
    <source>
        <dbReference type="Proteomes" id="UP000260758"/>
    </source>
</evidence>
<name>A0A3E4YKI4_9FIRM</name>
<dbReference type="EMBL" id="QSTP01000001">
    <property type="protein sequence ID" value="RGM74981.1"/>
    <property type="molecule type" value="Genomic_DNA"/>
</dbReference>
<dbReference type="GO" id="GO:0003677">
    <property type="term" value="F:DNA binding"/>
    <property type="evidence" value="ECO:0007669"/>
    <property type="project" value="InterPro"/>
</dbReference>
<protein>
    <submittedName>
        <fullName evidence="2">XRE family transcriptional regulator</fullName>
    </submittedName>
</protein>
<proteinExistence type="predicted"/>
<dbReference type="CDD" id="cd00093">
    <property type="entry name" value="HTH_XRE"/>
    <property type="match status" value="1"/>
</dbReference>
<dbReference type="InterPro" id="IPR001387">
    <property type="entry name" value="Cro/C1-type_HTH"/>
</dbReference>
<reference evidence="2 3" key="1">
    <citation type="submission" date="2018-08" db="EMBL/GenBank/DDBJ databases">
        <title>A genome reference for cultivated species of the human gut microbiota.</title>
        <authorList>
            <person name="Zou Y."/>
            <person name="Xue W."/>
            <person name="Luo G."/>
        </authorList>
    </citation>
    <scope>NUCLEOTIDE SEQUENCE [LARGE SCALE GENOMIC DNA]</scope>
    <source>
        <strain evidence="2 3">OM07-13</strain>
    </source>
</reference>
<accession>A0A3E4YKI4</accession>
<dbReference type="AlphaFoldDB" id="A0A3E4YKI4"/>
<dbReference type="SUPFAM" id="SSF47413">
    <property type="entry name" value="lambda repressor-like DNA-binding domains"/>
    <property type="match status" value="1"/>
</dbReference>
<dbReference type="InterPro" id="IPR010982">
    <property type="entry name" value="Lambda_DNA-bd_dom_sf"/>
</dbReference>
<dbReference type="PROSITE" id="PS50943">
    <property type="entry name" value="HTH_CROC1"/>
    <property type="match status" value="1"/>
</dbReference>
<evidence type="ECO:0000259" key="1">
    <source>
        <dbReference type="PROSITE" id="PS50943"/>
    </source>
</evidence>
<dbReference type="Proteomes" id="UP000260758">
    <property type="component" value="Unassembled WGS sequence"/>
</dbReference>
<evidence type="ECO:0000313" key="2">
    <source>
        <dbReference type="EMBL" id="RGM74981.1"/>
    </source>
</evidence>
<organism evidence="2 3">
    <name type="scientific">Agathobacter rectalis</name>
    <dbReference type="NCBI Taxonomy" id="39491"/>
    <lineage>
        <taxon>Bacteria</taxon>
        <taxon>Bacillati</taxon>
        <taxon>Bacillota</taxon>
        <taxon>Clostridia</taxon>
        <taxon>Lachnospirales</taxon>
        <taxon>Lachnospiraceae</taxon>
        <taxon>Agathobacter</taxon>
    </lineage>
</organism>
<comment type="caution">
    <text evidence="2">The sequence shown here is derived from an EMBL/GenBank/DDBJ whole genome shotgun (WGS) entry which is preliminary data.</text>
</comment>
<dbReference type="Gene3D" id="1.10.260.40">
    <property type="entry name" value="lambda repressor-like DNA-binding domains"/>
    <property type="match status" value="1"/>
</dbReference>
<dbReference type="RefSeq" id="WP_117717885.1">
    <property type="nucleotide sequence ID" value="NZ_QSTP01000001.1"/>
</dbReference>
<dbReference type="SMART" id="SM00530">
    <property type="entry name" value="HTH_XRE"/>
    <property type="match status" value="1"/>
</dbReference>
<feature type="domain" description="HTH cro/C1-type" evidence="1">
    <location>
        <begin position="12"/>
        <end position="68"/>
    </location>
</feature>
<sequence length="257" mass="29505">MEFERARLMNNINTLIKDKNIKIGELENSIGISTGYLSKMSKAENESMPGIDLIWKLAQKLGTSVDMLVGGDFGRSNDNLFQLIRVLDKMKKDTDLHNIEWRRVPKEFYENVKIGTLPHPLFEENLPFNNDPEEFHYKSDFTNDPVGIFADCFEGDMLEFGKIYIMNLFCKTKDEGATPYTEIILEQPEQEYEHGMEEGRLIPICSTLGKGQSLEPYINELINCIERHEADVNLNSEQKSIISAYMNACTDDELPFN</sequence>
<gene>
    <name evidence="2" type="ORF">DXB99_00175</name>
</gene>